<dbReference type="Pfam" id="PF03106">
    <property type="entry name" value="WRKY"/>
    <property type="match status" value="1"/>
</dbReference>
<dbReference type="SUPFAM" id="SSF118290">
    <property type="entry name" value="WRKY DNA-binding domain"/>
    <property type="match status" value="1"/>
</dbReference>
<keyword evidence="2" id="KW-0805">Transcription regulation</keyword>
<dbReference type="Proteomes" id="UP001341281">
    <property type="component" value="Chromosome 02"/>
</dbReference>
<dbReference type="GO" id="GO:0005634">
    <property type="term" value="C:nucleus"/>
    <property type="evidence" value="ECO:0007669"/>
    <property type="project" value="UniProtKB-SubCell"/>
</dbReference>
<evidence type="ECO:0000313" key="8">
    <source>
        <dbReference type="EMBL" id="WVZ59996.1"/>
    </source>
</evidence>
<dbReference type="PANTHER" id="PTHR31221:SF261">
    <property type="entry name" value="OS03G0657400 PROTEIN"/>
    <property type="match status" value="1"/>
</dbReference>
<dbReference type="PROSITE" id="PS50811">
    <property type="entry name" value="WRKY"/>
    <property type="match status" value="1"/>
</dbReference>
<gene>
    <name evidence="8" type="ORF">U9M48_010073</name>
</gene>
<accession>A0AAQ3WFV9</accession>
<feature type="region of interest" description="Disordered" evidence="6">
    <location>
        <begin position="56"/>
        <end position="77"/>
    </location>
</feature>
<sequence length="95" mass="10493">MPEDGYEWKKYGQKYIKNIQKIRSYFRCRHKLCGAKKKVEWHPSDPSSDLRIVYDGAHQHGSPPAAASPAGPGAAAGSNRYELGAQYFGGGARPQ</sequence>
<keyword evidence="3" id="KW-0238">DNA-binding</keyword>
<proteinExistence type="predicted"/>
<dbReference type="GO" id="GO:0003700">
    <property type="term" value="F:DNA-binding transcription factor activity"/>
    <property type="evidence" value="ECO:0007669"/>
    <property type="project" value="InterPro"/>
</dbReference>
<dbReference type="GO" id="GO:0043565">
    <property type="term" value="F:sequence-specific DNA binding"/>
    <property type="evidence" value="ECO:0007669"/>
    <property type="project" value="InterPro"/>
</dbReference>
<keyword evidence="5" id="KW-0539">Nucleus</keyword>
<feature type="compositionally biased region" description="Low complexity" evidence="6">
    <location>
        <begin position="61"/>
        <end position="77"/>
    </location>
</feature>
<dbReference type="InterPro" id="IPR044810">
    <property type="entry name" value="WRKY_plant"/>
</dbReference>
<evidence type="ECO:0000256" key="2">
    <source>
        <dbReference type="ARBA" id="ARBA00023015"/>
    </source>
</evidence>
<evidence type="ECO:0000256" key="4">
    <source>
        <dbReference type="ARBA" id="ARBA00023163"/>
    </source>
</evidence>
<dbReference type="EMBL" id="CP144746">
    <property type="protein sequence ID" value="WVZ59996.1"/>
    <property type="molecule type" value="Genomic_DNA"/>
</dbReference>
<name>A0AAQ3WFV9_PASNO</name>
<evidence type="ECO:0000256" key="5">
    <source>
        <dbReference type="ARBA" id="ARBA00023242"/>
    </source>
</evidence>
<evidence type="ECO:0000256" key="6">
    <source>
        <dbReference type="SAM" id="MobiDB-lite"/>
    </source>
</evidence>
<dbReference type="PANTHER" id="PTHR31221">
    <property type="entry name" value="WRKY TRANSCRIPTION FACTOR PROTEIN 1-RELATED"/>
    <property type="match status" value="1"/>
</dbReference>
<dbReference type="InterPro" id="IPR036576">
    <property type="entry name" value="WRKY_dom_sf"/>
</dbReference>
<dbReference type="AlphaFoldDB" id="A0AAQ3WFV9"/>
<comment type="subcellular location">
    <subcellularLocation>
        <location evidence="1">Nucleus</location>
    </subcellularLocation>
</comment>
<evidence type="ECO:0000256" key="1">
    <source>
        <dbReference type="ARBA" id="ARBA00004123"/>
    </source>
</evidence>
<evidence type="ECO:0000259" key="7">
    <source>
        <dbReference type="PROSITE" id="PS50811"/>
    </source>
</evidence>
<evidence type="ECO:0000256" key="3">
    <source>
        <dbReference type="ARBA" id="ARBA00023125"/>
    </source>
</evidence>
<dbReference type="SMART" id="SM00774">
    <property type="entry name" value="WRKY"/>
    <property type="match status" value="1"/>
</dbReference>
<evidence type="ECO:0000313" key="9">
    <source>
        <dbReference type="Proteomes" id="UP001341281"/>
    </source>
</evidence>
<keyword evidence="4" id="KW-0804">Transcription</keyword>
<dbReference type="Gene3D" id="2.20.25.80">
    <property type="entry name" value="WRKY domain"/>
    <property type="match status" value="1"/>
</dbReference>
<reference evidence="8 9" key="1">
    <citation type="submission" date="2024-02" db="EMBL/GenBank/DDBJ databases">
        <title>High-quality chromosome-scale genome assembly of Pensacola bahiagrass (Paspalum notatum Flugge var. saurae).</title>
        <authorList>
            <person name="Vega J.M."/>
            <person name="Podio M."/>
            <person name="Orjuela J."/>
            <person name="Siena L.A."/>
            <person name="Pessino S.C."/>
            <person name="Combes M.C."/>
            <person name="Mariac C."/>
            <person name="Albertini E."/>
            <person name="Pupilli F."/>
            <person name="Ortiz J.P.A."/>
            <person name="Leblanc O."/>
        </authorList>
    </citation>
    <scope>NUCLEOTIDE SEQUENCE [LARGE SCALE GENOMIC DNA]</scope>
    <source>
        <strain evidence="8">R1</strain>
        <tissue evidence="8">Leaf</tissue>
    </source>
</reference>
<dbReference type="InterPro" id="IPR003657">
    <property type="entry name" value="WRKY_dom"/>
</dbReference>
<protein>
    <recommendedName>
        <fullName evidence="7">WRKY domain-containing protein</fullName>
    </recommendedName>
</protein>
<feature type="domain" description="WRKY" evidence="7">
    <location>
        <begin position="1"/>
        <end position="63"/>
    </location>
</feature>
<keyword evidence="9" id="KW-1185">Reference proteome</keyword>
<organism evidence="8 9">
    <name type="scientific">Paspalum notatum var. saurae</name>
    <dbReference type="NCBI Taxonomy" id="547442"/>
    <lineage>
        <taxon>Eukaryota</taxon>
        <taxon>Viridiplantae</taxon>
        <taxon>Streptophyta</taxon>
        <taxon>Embryophyta</taxon>
        <taxon>Tracheophyta</taxon>
        <taxon>Spermatophyta</taxon>
        <taxon>Magnoliopsida</taxon>
        <taxon>Liliopsida</taxon>
        <taxon>Poales</taxon>
        <taxon>Poaceae</taxon>
        <taxon>PACMAD clade</taxon>
        <taxon>Panicoideae</taxon>
        <taxon>Andropogonodae</taxon>
        <taxon>Paspaleae</taxon>
        <taxon>Paspalinae</taxon>
        <taxon>Paspalum</taxon>
    </lineage>
</organism>